<dbReference type="NCBIfam" id="TIGR00594">
    <property type="entry name" value="polc"/>
    <property type="match status" value="1"/>
</dbReference>
<reference evidence="8 9" key="1">
    <citation type="submission" date="2020-12" db="EMBL/GenBank/DDBJ databases">
        <title>Bacterial novel species Pedobacter sp. SD-b isolated from soil.</title>
        <authorList>
            <person name="Jung H.-Y."/>
        </authorList>
    </citation>
    <scope>NUCLEOTIDE SEQUENCE [LARGE SCALE GENOMIC DNA]</scope>
    <source>
        <strain evidence="8 9">SD-b</strain>
    </source>
</reference>
<sequence length="998" mass="114776">MVCVLDYMFINCHSYFSFLHGTLSPSKLLQQAKKHGVEKFVLTDINNTSGCLETLRLNKKGCFFPILGIDFRNGIVQKFVGIAKNKDGFEKLNRLLSKHLKEEIPFDDKCEVESDVFIVYPFKNDTEYDLTSNEFIGISYKDLHFLQLEKWNNYLDKIVILHTVSFADEKDFRLHKVLRAIQENTIISKISDNDLASADEVFLDEQNFYKYYGAYPQIVQNTHNLLENCEMIDFKFGMNKNKSRFYAAAEKDISGKLDYERLVNLVEKGAKYRYGKITKDVRERINKELKVIKEGGYISYFLINHDIISFALNKGFYYIGRGSGANSVVAYCLKITDVDPIDLDLYFERFINVFRKTPPDFDIDFSWQDRDEVIDYVFNKYGLEHTCLQATYTTFQINSSLRELGKVYGLPVDEIEGLIKSVKNGIIPDKRKSKLDFEICNHASQIKDFPKNLSIHAGGILISEKPIYRYTATSHPPKGFPICQFDMYNAEDLGLYKFDILSQRGLGHIKDTLAIVKKNKGIDIDIHDIPKFMKDEKIVKHLEKGDLVGCFYVESPAMRMLLAKLECKDYLTLVAASSIIRPGVAQSGMMREYILRHHALDKGKSLAHPVLWEIMPDTYGVMVYQEDVIKVAYHFAGLSLGESDVLRRGMSGKYRSREEFQKVKDKFFSNCDELGRTRELAVEVWRQIESFAGYSFAKGHSASFAVESYQSMYLKAYFPLEFMVGVINNFGGFYHTGLYVQEAQRAGAKLEAPCLNNSVWLTSINEDVIFLGFTHVKGLESKLIENALSERNRSGNFKSINDFVDRVSIGLEQLITLIRVGAFRFTKKSKQALLWDAHFLTNKKPVVAVQNKLFNTKSKSDFKIPELHYDKRNDMLDELELMDFMLSSPFELMEKQEWKGILAKDIPAHVGKEIEIVGQLITTKYAKTKHGDAMFFGTFLDKEGQWIDTVLFPEIAARYTFKGKGCYLIRGKVTEEFNFFTVEVSEMKRSGWWNPDLG</sequence>
<keyword evidence="5" id="KW-0239">DNA-directed DNA polymerase</keyword>
<evidence type="ECO:0000313" key="8">
    <source>
        <dbReference type="EMBL" id="MBK0382461.1"/>
    </source>
</evidence>
<gene>
    <name evidence="8" type="ORF">I5M32_05755</name>
</gene>
<name>A0ABS1BI67_9SPHI</name>
<comment type="catalytic activity">
    <reaction evidence="6">
        <text>DNA(n) + a 2'-deoxyribonucleoside 5'-triphosphate = DNA(n+1) + diphosphate</text>
        <dbReference type="Rhea" id="RHEA:22508"/>
        <dbReference type="Rhea" id="RHEA-COMP:17339"/>
        <dbReference type="Rhea" id="RHEA-COMP:17340"/>
        <dbReference type="ChEBI" id="CHEBI:33019"/>
        <dbReference type="ChEBI" id="CHEBI:61560"/>
        <dbReference type="ChEBI" id="CHEBI:173112"/>
        <dbReference type="EC" id="2.7.7.7"/>
    </reaction>
</comment>
<dbReference type="InterPro" id="IPR011708">
    <property type="entry name" value="DNA_pol3_alpha_NTPase_dom"/>
</dbReference>
<dbReference type="InterPro" id="IPR004805">
    <property type="entry name" value="DnaE2/DnaE/PolC"/>
</dbReference>
<keyword evidence="3" id="KW-0548">Nucleotidyltransferase</keyword>
<dbReference type="CDD" id="cd04485">
    <property type="entry name" value="DnaE_OBF"/>
    <property type="match status" value="1"/>
</dbReference>
<dbReference type="Pfam" id="PF14579">
    <property type="entry name" value="HHH_6"/>
    <property type="match status" value="1"/>
</dbReference>
<dbReference type="Gene3D" id="3.20.20.140">
    <property type="entry name" value="Metal-dependent hydrolases"/>
    <property type="match status" value="2"/>
</dbReference>
<dbReference type="Gene3D" id="1.10.150.870">
    <property type="match status" value="1"/>
</dbReference>
<proteinExistence type="predicted"/>
<dbReference type="SUPFAM" id="SSF89550">
    <property type="entry name" value="PHP domain-like"/>
    <property type="match status" value="1"/>
</dbReference>
<dbReference type="InterPro" id="IPR004013">
    <property type="entry name" value="PHP_dom"/>
</dbReference>
<dbReference type="SMART" id="SM00481">
    <property type="entry name" value="POLIIIAc"/>
    <property type="match status" value="1"/>
</dbReference>
<dbReference type="InterPro" id="IPR003141">
    <property type="entry name" value="Pol/His_phosphatase_N"/>
</dbReference>
<keyword evidence="4" id="KW-0235">DNA replication</keyword>
<keyword evidence="9" id="KW-1185">Reference proteome</keyword>
<dbReference type="Proteomes" id="UP000660024">
    <property type="component" value="Unassembled WGS sequence"/>
</dbReference>
<feature type="domain" description="Polymerase/histidinol phosphatase N-terminal" evidence="7">
    <location>
        <begin position="12"/>
        <end position="75"/>
    </location>
</feature>
<dbReference type="Pfam" id="PF17657">
    <property type="entry name" value="DNA_pol3_finger"/>
    <property type="match status" value="1"/>
</dbReference>
<evidence type="ECO:0000256" key="5">
    <source>
        <dbReference type="ARBA" id="ARBA00022932"/>
    </source>
</evidence>
<evidence type="ECO:0000256" key="4">
    <source>
        <dbReference type="ARBA" id="ARBA00022705"/>
    </source>
</evidence>
<dbReference type="Pfam" id="PF02811">
    <property type="entry name" value="PHP"/>
    <property type="match status" value="1"/>
</dbReference>
<evidence type="ECO:0000256" key="6">
    <source>
        <dbReference type="ARBA" id="ARBA00049244"/>
    </source>
</evidence>
<dbReference type="EMBL" id="JAEHFY010000006">
    <property type="protein sequence ID" value="MBK0382461.1"/>
    <property type="molecule type" value="Genomic_DNA"/>
</dbReference>
<evidence type="ECO:0000256" key="2">
    <source>
        <dbReference type="ARBA" id="ARBA00022679"/>
    </source>
</evidence>
<evidence type="ECO:0000259" key="7">
    <source>
        <dbReference type="SMART" id="SM00481"/>
    </source>
</evidence>
<protein>
    <recommendedName>
        <fullName evidence="1">DNA-directed DNA polymerase</fullName>
        <ecNumber evidence="1">2.7.7.7</ecNumber>
    </recommendedName>
</protein>
<evidence type="ECO:0000313" key="9">
    <source>
        <dbReference type="Proteomes" id="UP000660024"/>
    </source>
</evidence>
<evidence type="ECO:0000256" key="3">
    <source>
        <dbReference type="ARBA" id="ARBA00022695"/>
    </source>
</evidence>
<dbReference type="InterPro" id="IPR016195">
    <property type="entry name" value="Pol/histidinol_Pase-like"/>
</dbReference>
<dbReference type="InterPro" id="IPR029460">
    <property type="entry name" value="DNAPol_HHH"/>
</dbReference>
<dbReference type="EC" id="2.7.7.7" evidence="1"/>
<accession>A0ABS1BI67</accession>
<comment type="caution">
    <text evidence="8">The sequence shown here is derived from an EMBL/GenBank/DDBJ whole genome shotgun (WGS) entry which is preliminary data.</text>
</comment>
<evidence type="ECO:0000256" key="1">
    <source>
        <dbReference type="ARBA" id="ARBA00012417"/>
    </source>
</evidence>
<dbReference type="InterPro" id="IPR040982">
    <property type="entry name" value="DNA_pol3_finger"/>
</dbReference>
<dbReference type="Pfam" id="PF07733">
    <property type="entry name" value="DNA_pol3_alpha"/>
    <property type="match status" value="1"/>
</dbReference>
<organism evidence="8 9">
    <name type="scientific">Pedobacter segetis</name>
    <dbReference type="NCBI Taxonomy" id="2793069"/>
    <lineage>
        <taxon>Bacteria</taxon>
        <taxon>Pseudomonadati</taxon>
        <taxon>Bacteroidota</taxon>
        <taxon>Sphingobacteriia</taxon>
        <taxon>Sphingobacteriales</taxon>
        <taxon>Sphingobacteriaceae</taxon>
        <taxon>Pedobacter</taxon>
    </lineage>
</organism>
<dbReference type="PANTHER" id="PTHR32294">
    <property type="entry name" value="DNA POLYMERASE III SUBUNIT ALPHA"/>
    <property type="match status" value="1"/>
</dbReference>
<keyword evidence="2" id="KW-0808">Transferase</keyword>